<gene>
    <name evidence="2" type="ORF">QLQ15_10125</name>
</gene>
<comment type="caution">
    <text evidence="2">The sequence shown here is derived from an EMBL/GenBank/DDBJ whole genome shotgun (WGS) entry which is preliminary data.</text>
</comment>
<organism evidence="2 3">
    <name type="scientific">Lysobacter stagni</name>
    <dbReference type="NCBI Taxonomy" id="3045172"/>
    <lineage>
        <taxon>Bacteria</taxon>
        <taxon>Pseudomonadati</taxon>
        <taxon>Pseudomonadota</taxon>
        <taxon>Gammaproteobacteria</taxon>
        <taxon>Lysobacterales</taxon>
        <taxon>Lysobacteraceae</taxon>
        <taxon>Lysobacter</taxon>
    </lineage>
</organism>
<keyword evidence="3" id="KW-1185">Reference proteome</keyword>
<accession>A0ABT6XGJ4</accession>
<keyword evidence="1" id="KW-0472">Membrane</keyword>
<reference evidence="2 3" key="1">
    <citation type="submission" date="2023-05" db="EMBL/GenBank/DDBJ databases">
        <title>Lysobacter sp. strain LF1 Genome sequencing and assembly.</title>
        <authorList>
            <person name="Jung Y."/>
        </authorList>
    </citation>
    <scope>NUCLEOTIDE SEQUENCE [LARGE SCALE GENOMIC DNA]</scope>
    <source>
        <strain evidence="2 3">LF1</strain>
    </source>
</reference>
<dbReference type="EMBL" id="JASGBI010000001">
    <property type="protein sequence ID" value="MDI9239267.1"/>
    <property type="molecule type" value="Genomic_DNA"/>
</dbReference>
<sequence length="116" mass="12327">MPFHYLVSWLAVLVVPPAVGIGAFVCALRGNVPMWASLGVAFVGTCLTLVLTVSLSWRCAEAYDVVLAARTLLTPEERGTLRGSEFLCPATYTFERDGERTCLVPDGDGGAFVGCG</sequence>
<feature type="transmembrane region" description="Helical" evidence="1">
    <location>
        <begin position="6"/>
        <end position="28"/>
    </location>
</feature>
<feature type="transmembrane region" description="Helical" evidence="1">
    <location>
        <begin position="35"/>
        <end position="57"/>
    </location>
</feature>
<protein>
    <submittedName>
        <fullName evidence="2">Uncharacterized protein</fullName>
    </submittedName>
</protein>
<evidence type="ECO:0000313" key="3">
    <source>
        <dbReference type="Proteomes" id="UP001321580"/>
    </source>
</evidence>
<keyword evidence="1" id="KW-0812">Transmembrane</keyword>
<evidence type="ECO:0000256" key="1">
    <source>
        <dbReference type="SAM" id="Phobius"/>
    </source>
</evidence>
<name>A0ABT6XGJ4_9GAMM</name>
<proteinExistence type="predicted"/>
<evidence type="ECO:0000313" key="2">
    <source>
        <dbReference type="EMBL" id="MDI9239267.1"/>
    </source>
</evidence>
<keyword evidence="1" id="KW-1133">Transmembrane helix</keyword>
<dbReference type="Proteomes" id="UP001321580">
    <property type="component" value="Unassembled WGS sequence"/>
</dbReference>
<dbReference type="RefSeq" id="WP_283212667.1">
    <property type="nucleotide sequence ID" value="NZ_JASGBI010000001.1"/>
</dbReference>